<evidence type="ECO:0000256" key="1">
    <source>
        <dbReference type="SAM" id="Phobius"/>
    </source>
</evidence>
<reference evidence="2 3" key="1">
    <citation type="submission" date="2024-03" db="EMBL/GenBank/DDBJ databases">
        <title>Human intestinal bacterial collection.</title>
        <authorList>
            <person name="Pauvert C."/>
            <person name="Hitch T.C.A."/>
            <person name="Clavel T."/>
        </authorList>
    </citation>
    <scope>NUCLEOTIDE SEQUENCE [LARGE SCALE GENOMIC DNA]</scope>
    <source>
        <strain evidence="2 3">CLA-AA-H255</strain>
    </source>
</reference>
<gene>
    <name evidence="2" type="ORF">WMO14_05525</name>
</gene>
<feature type="transmembrane region" description="Helical" evidence="1">
    <location>
        <begin position="12"/>
        <end position="37"/>
    </location>
</feature>
<proteinExistence type="predicted"/>
<dbReference type="EMBL" id="JBBMER010000003">
    <property type="protein sequence ID" value="MEQ2379338.1"/>
    <property type="molecule type" value="Genomic_DNA"/>
</dbReference>
<dbReference type="RefSeq" id="WP_022501973.1">
    <property type="nucleotide sequence ID" value="NZ_DAWCMB010000100.1"/>
</dbReference>
<dbReference type="Proteomes" id="UP001442364">
    <property type="component" value="Unassembled WGS sequence"/>
</dbReference>
<evidence type="ECO:0000313" key="2">
    <source>
        <dbReference type="EMBL" id="MEQ2379338.1"/>
    </source>
</evidence>
<feature type="transmembrane region" description="Helical" evidence="1">
    <location>
        <begin position="57"/>
        <end position="74"/>
    </location>
</feature>
<feature type="transmembrane region" description="Helical" evidence="1">
    <location>
        <begin position="145"/>
        <end position="169"/>
    </location>
</feature>
<keyword evidence="3" id="KW-1185">Reference proteome</keyword>
<keyword evidence="1" id="KW-0472">Membrane</keyword>
<organism evidence="2 3">
    <name type="scientific">[Lactobacillus] rogosae</name>
    <dbReference type="NCBI Taxonomy" id="706562"/>
    <lineage>
        <taxon>Bacteria</taxon>
        <taxon>Bacillati</taxon>
        <taxon>Bacillota</taxon>
        <taxon>Clostridia</taxon>
        <taxon>Lachnospirales</taxon>
        <taxon>Lachnospiraceae</taxon>
        <taxon>Lachnospira</taxon>
    </lineage>
</organism>
<keyword evidence="1" id="KW-1133">Transmembrane helix</keyword>
<feature type="transmembrane region" description="Helical" evidence="1">
    <location>
        <begin position="83"/>
        <end position="108"/>
    </location>
</feature>
<keyword evidence="1" id="KW-0812">Transmembrane</keyword>
<accession>A0ABV1BV46</accession>
<comment type="caution">
    <text evidence="2">The sequence shown here is derived from an EMBL/GenBank/DDBJ whole genome shotgun (WGS) entry which is preliminary data.</text>
</comment>
<name>A0ABV1BV46_9FIRM</name>
<sequence>MKNNDNKIINIIFRVVIIGAFFMGIRTIYNFYVLMITYKGISGEDMFNRVASMVDDYVMFMVFMVASVVFSVLARKLVNNNTFIIRTISIAVSLVCSVPELIAVYYFAMLTMVKYPQYANILGVSVTLNDVYTSSAAVFLQNNPYMFYTFFIGVAVFAVLTITSIYSLITGRKTQQV</sequence>
<evidence type="ECO:0000313" key="3">
    <source>
        <dbReference type="Proteomes" id="UP001442364"/>
    </source>
</evidence>
<protein>
    <submittedName>
        <fullName evidence="2">Uncharacterized protein</fullName>
    </submittedName>
</protein>